<dbReference type="GO" id="GO:0031505">
    <property type="term" value="P:fungal-type cell wall organization"/>
    <property type="evidence" value="ECO:0007669"/>
    <property type="project" value="TreeGrafter"/>
</dbReference>
<reference evidence="6 7" key="1">
    <citation type="submission" date="2016-04" db="EMBL/GenBank/DDBJ databases">
        <title>A degradative enzymes factory behind the ericoid mycorrhizal symbiosis.</title>
        <authorList>
            <consortium name="DOE Joint Genome Institute"/>
            <person name="Martino E."/>
            <person name="Morin E."/>
            <person name="Grelet G."/>
            <person name="Kuo A."/>
            <person name="Kohler A."/>
            <person name="Daghino S."/>
            <person name="Barry K."/>
            <person name="Choi C."/>
            <person name="Cichocki N."/>
            <person name="Clum A."/>
            <person name="Copeland A."/>
            <person name="Hainaut M."/>
            <person name="Haridas S."/>
            <person name="Labutti K."/>
            <person name="Lindquist E."/>
            <person name="Lipzen A."/>
            <person name="Khouja H.-R."/>
            <person name="Murat C."/>
            <person name="Ohm R."/>
            <person name="Olson A."/>
            <person name="Spatafora J."/>
            <person name="Veneault-Fourrey C."/>
            <person name="Henrissat B."/>
            <person name="Grigoriev I."/>
            <person name="Martin F."/>
            <person name="Perotto S."/>
        </authorList>
    </citation>
    <scope>NUCLEOTIDE SEQUENCE [LARGE SCALE GENOMIC DNA]</scope>
    <source>
        <strain evidence="6 7">E</strain>
    </source>
</reference>
<dbReference type="GO" id="GO:0016787">
    <property type="term" value="F:hydrolase activity"/>
    <property type="evidence" value="ECO:0007669"/>
    <property type="project" value="UniProtKB-KW"/>
</dbReference>
<comment type="subcellular location">
    <subcellularLocation>
        <location evidence="1 5">Cell membrane</location>
        <topology evidence="1 5">Lipid-anchor</topology>
        <topology evidence="1 5">GPI-anchor</topology>
    </subcellularLocation>
</comment>
<evidence type="ECO:0000256" key="3">
    <source>
        <dbReference type="ARBA" id="ARBA00022729"/>
    </source>
</evidence>
<comment type="function">
    <text evidence="5">Splits internally a 1,3-beta-glucan molecule and transfers the newly generated reducing end (the donor) to the non-reducing end of another 1,3-beta-glucan molecule (the acceptor) forming a 1,3-beta linkage, resulting in the elongation of 1,3-beta-glucan chains in the cell wall.</text>
</comment>
<feature type="chain" id="PRO_5014206630" description="1,3-beta-glucanosyltransferase" evidence="5">
    <location>
        <begin position="23"/>
        <end position="222"/>
    </location>
</feature>
<dbReference type="SUPFAM" id="SSF51445">
    <property type="entry name" value="(Trans)glycosidases"/>
    <property type="match status" value="1"/>
</dbReference>
<dbReference type="GO" id="GO:0005886">
    <property type="term" value="C:plasma membrane"/>
    <property type="evidence" value="ECO:0007669"/>
    <property type="project" value="UniProtKB-SubCell"/>
</dbReference>
<keyword evidence="3 5" id="KW-0732">Signal</keyword>
<protein>
    <recommendedName>
        <fullName evidence="5">1,3-beta-glucanosyltransferase</fullName>
        <ecNumber evidence="5">2.4.1.-</ecNumber>
    </recommendedName>
</protein>
<sequence length="222" mass="23966">MWVFLVFAGAPFLVGLFPVTAAIPTISAIHSKFFDSNGNQFFIKGVIYQPGGSASLTDPLINTAQCALDAALMSDLGVNTISVYYAGSGDDHTGCMSAFEDAGIYVMVGLASPLTGINRTSPAWTTSQLSSFSAVMDNFASFDNTLGFFVGNEVVNDMTVSDVAPYVKAAALDLKSYRDSKGYRQIPVGYSGAAYRKWIYIIPRSNTIPLYFEAIIDTKKFF</sequence>
<comment type="similarity">
    <text evidence="2 5">Belongs to the glycosyl hydrolase 72 family.</text>
</comment>
<accession>A0A2J6SPN4</accession>
<dbReference type="AlphaFoldDB" id="A0A2J6SPN4"/>
<evidence type="ECO:0000256" key="1">
    <source>
        <dbReference type="ARBA" id="ARBA00004609"/>
    </source>
</evidence>
<keyword evidence="7" id="KW-1185">Reference proteome</keyword>
<dbReference type="Pfam" id="PF03198">
    <property type="entry name" value="Glyco_hydro_72"/>
    <property type="match status" value="1"/>
</dbReference>
<dbReference type="GO" id="GO:0042124">
    <property type="term" value="F:1,3-beta-glucanosyltransferase activity"/>
    <property type="evidence" value="ECO:0007669"/>
    <property type="project" value="TreeGrafter"/>
</dbReference>
<keyword evidence="5" id="KW-0472">Membrane</keyword>
<dbReference type="Proteomes" id="UP000235371">
    <property type="component" value="Unassembled WGS sequence"/>
</dbReference>
<evidence type="ECO:0000313" key="7">
    <source>
        <dbReference type="Proteomes" id="UP000235371"/>
    </source>
</evidence>
<keyword evidence="5" id="KW-0336">GPI-anchor</keyword>
<keyword evidence="5" id="KW-0808">Transferase</keyword>
<dbReference type="InterPro" id="IPR004886">
    <property type="entry name" value="Glucanosyltransferase"/>
</dbReference>
<evidence type="ECO:0000313" key="6">
    <source>
        <dbReference type="EMBL" id="PMD52703.1"/>
    </source>
</evidence>
<name>A0A2J6SPN4_9HELO</name>
<dbReference type="PANTHER" id="PTHR31468:SF8">
    <property type="entry name" value="1,3-BETA-GLUCANOSYLTRANSFERASE GAS2"/>
    <property type="match status" value="1"/>
</dbReference>
<dbReference type="EMBL" id="KZ613895">
    <property type="protein sequence ID" value="PMD52703.1"/>
    <property type="molecule type" value="Genomic_DNA"/>
</dbReference>
<gene>
    <name evidence="6" type="ORF">K444DRAFT_635665</name>
</gene>
<dbReference type="RefSeq" id="XP_024729607.1">
    <property type="nucleotide sequence ID" value="XM_024883894.1"/>
</dbReference>
<proteinExistence type="inferred from homology"/>
<evidence type="ECO:0000256" key="4">
    <source>
        <dbReference type="ARBA" id="ARBA00023180"/>
    </source>
</evidence>
<keyword evidence="5" id="KW-0449">Lipoprotein</keyword>
<keyword evidence="4" id="KW-0325">Glycoprotein</keyword>
<dbReference type="GeneID" id="36591971"/>
<dbReference type="InterPro" id="IPR017853">
    <property type="entry name" value="GH"/>
</dbReference>
<dbReference type="GO" id="GO:0098552">
    <property type="term" value="C:side of membrane"/>
    <property type="evidence" value="ECO:0007669"/>
    <property type="project" value="UniProtKB-KW"/>
</dbReference>
<dbReference type="InParanoid" id="A0A2J6SPN4"/>
<keyword evidence="6" id="KW-0378">Hydrolase</keyword>
<dbReference type="PANTHER" id="PTHR31468">
    <property type="entry name" value="1,3-BETA-GLUCANOSYLTRANSFERASE GAS1"/>
    <property type="match status" value="1"/>
</dbReference>
<dbReference type="GO" id="GO:0071970">
    <property type="term" value="P:fungal-type cell wall (1-&gt;3)-beta-D-glucan biosynthetic process"/>
    <property type="evidence" value="ECO:0007669"/>
    <property type="project" value="TreeGrafter"/>
</dbReference>
<dbReference type="Gene3D" id="3.20.20.80">
    <property type="entry name" value="Glycosidases"/>
    <property type="match status" value="1"/>
</dbReference>
<evidence type="ECO:0000256" key="2">
    <source>
        <dbReference type="ARBA" id="ARBA00007528"/>
    </source>
</evidence>
<feature type="signal peptide" evidence="5">
    <location>
        <begin position="1"/>
        <end position="22"/>
    </location>
</feature>
<organism evidence="6 7">
    <name type="scientific">Hyaloscypha bicolor E</name>
    <dbReference type="NCBI Taxonomy" id="1095630"/>
    <lineage>
        <taxon>Eukaryota</taxon>
        <taxon>Fungi</taxon>
        <taxon>Dikarya</taxon>
        <taxon>Ascomycota</taxon>
        <taxon>Pezizomycotina</taxon>
        <taxon>Leotiomycetes</taxon>
        <taxon>Helotiales</taxon>
        <taxon>Hyaloscyphaceae</taxon>
        <taxon>Hyaloscypha</taxon>
        <taxon>Hyaloscypha bicolor</taxon>
    </lineage>
</organism>
<evidence type="ECO:0000256" key="5">
    <source>
        <dbReference type="RuleBase" id="RU361209"/>
    </source>
</evidence>
<dbReference type="OrthoDB" id="421038at2759"/>
<dbReference type="EC" id="2.4.1.-" evidence="5"/>